<accession>A0AC34R713</accession>
<evidence type="ECO:0000313" key="2">
    <source>
        <dbReference type="WBParaSite" id="JU765_v2.g399.t1"/>
    </source>
</evidence>
<organism evidence="1 2">
    <name type="scientific">Panagrolaimus sp. JU765</name>
    <dbReference type="NCBI Taxonomy" id="591449"/>
    <lineage>
        <taxon>Eukaryota</taxon>
        <taxon>Metazoa</taxon>
        <taxon>Ecdysozoa</taxon>
        <taxon>Nematoda</taxon>
        <taxon>Chromadorea</taxon>
        <taxon>Rhabditida</taxon>
        <taxon>Tylenchina</taxon>
        <taxon>Panagrolaimomorpha</taxon>
        <taxon>Panagrolaimoidea</taxon>
        <taxon>Panagrolaimidae</taxon>
        <taxon>Panagrolaimus</taxon>
    </lineage>
</organism>
<protein>
    <submittedName>
        <fullName evidence="2">DnaJ-like protein</fullName>
    </submittedName>
</protein>
<proteinExistence type="predicted"/>
<sequence>MVKETKLYDILEVKPNATETELKKAYRKLALKYHPDKNPDEGERFKLISQAYEILSDSSKREIYDKYGEEGVKEGGGGGGGMHNPMDIFNMFFGGGGGGRERETKAKDTIHSLSVTLEQLYNGATRKMKLSRDVICKRCKGKGGEGENSVIKCQRCDGHGIEVQRVQIAPGFIQTAQRRCGGCRGE</sequence>
<dbReference type="WBParaSite" id="JU765_v2.g399.t1">
    <property type="protein sequence ID" value="JU765_v2.g399.t1"/>
    <property type="gene ID" value="JU765_v2.g399"/>
</dbReference>
<name>A0AC34R713_9BILA</name>
<dbReference type="Proteomes" id="UP000887576">
    <property type="component" value="Unplaced"/>
</dbReference>
<reference evidence="2" key="1">
    <citation type="submission" date="2022-11" db="UniProtKB">
        <authorList>
            <consortium name="WormBaseParasite"/>
        </authorList>
    </citation>
    <scope>IDENTIFICATION</scope>
</reference>
<evidence type="ECO:0000313" key="1">
    <source>
        <dbReference type="Proteomes" id="UP000887576"/>
    </source>
</evidence>